<dbReference type="GO" id="GO:0015627">
    <property type="term" value="C:type II protein secretion system complex"/>
    <property type="evidence" value="ECO:0007669"/>
    <property type="project" value="InterPro"/>
</dbReference>
<dbReference type="EMBL" id="MWQO01000022">
    <property type="protein sequence ID" value="THD10739.1"/>
    <property type="molecule type" value="Genomic_DNA"/>
</dbReference>
<evidence type="ECO:0000256" key="3">
    <source>
        <dbReference type="ARBA" id="ARBA00022475"/>
    </source>
</evidence>
<dbReference type="OrthoDB" id="2313614at2"/>
<evidence type="ECO:0000259" key="11">
    <source>
        <dbReference type="Pfam" id="PF12019"/>
    </source>
</evidence>
<evidence type="ECO:0000256" key="5">
    <source>
        <dbReference type="ARBA" id="ARBA00022519"/>
    </source>
</evidence>
<evidence type="ECO:0000313" key="13">
    <source>
        <dbReference type="Proteomes" id="UP000307749"/>
    </source>
</evidence>
<dbReference type="RefSeq" id="WP_081129857.1">
    <property type="nucleotide sequence ID" value="NZ_LDOS01000002.1"/>
</dbReference>
<dbReference type="InterPro" id="IPR045584">
    <property type="entry name" value="Pilin-like"/>
</dbReference>
<comment type="subcellular location">
    <subcellularLocation>
        <location evidence="1">Cell inner membrane</location>
        <topology evidence="1">Single-pass membrane protein</topology>
    </subcellularLocation>
</comment>
<reference evidence="12 13" key="1">
    <citation type="submission" date="2017-02" db="EMBL/GenBank/DDBJ databases">
        <title>Whole genome sequencing of Metallibacterium scheffleri DSM 24874 (T).</title>
        <authorList>
            <person name="Kumar S."/>
            <person name="Patil P."/>
            <person name="Patil P.B."/>
        </authorList>
    </citation>
    <scope>NUCLEOTIDE SEQUENCE [LARGE SCALE GENOMIC DNA]</scope>
    <source>
        <strain evidence="12 13">DSM 24874</strain>
    </source>
</reference>
<keyword evidence="3" id="KW-1003">Cell membrane</keyword>
<dbReference type="Pfam" id="PF12019">
    <property type="entry name" value="GspH"/>
    <property type="match status" value="1"/>
</dbReference>
<sequence length="189" mass="19628">MGRRVGATIRLECGFSMVELLIALAILAVLVSLAVPGMRTLLVSRQVTGARNDLLADLQTARTLAISRTQRVGVVASGGHWQDGWQIQPDGTPSAASYSAASATPLHAHEALGAGFTAAMDRGGAIDRVVFARDGSVYDTASKARASDDTTFGVCKPAGASAQAMVLVVHASGQMESYRDRRVSGASCP</sequence>
<keyword evidence="6" id="KW-0812">Transmembrane</keyword>
<evidence type="ECO:0000256" key="4">
    <source>
        <dbReference type="ARBA" id="ARBA00022481"/>
    </source>
</evidence>
<dbReference type="NCBIfam" id="TIGR02532">
    <property type="entry name" value="IV_pilin_GFxxxE"/>
    <property type="match status" value="1"/>
</dbReference>
<dbReference type="Gene3D" id="3.55.40.10">
    <property type="entry name" value="minor pseudopilin epsh domain"/>
    <property type="match status" value="1"/>
</dbReference>
<dbReference type="AlphaFoldDB" id="A0A4S3KP69"/>
<accession>A0A4S3KP69</accession>
<dbReference type="GO" id="GO:0005886">
    <property type="term" value="C:plasma membrane"/>
    <property type="evidence" value="ECO:0007669"/>
    <property type="project" value="UniProtKB-SubCell"/>
</dbReference>
<dbReference type="Proteomes" id="UP000307749">
    <property type="component" value="Unassembled WGS sequence"/>
</dbReference>
<keyword evidence="8" id="KW-0472">Membrane</keyword>
<evidence type="ECO:0000256" key="9">
    <source>
        <dbReference type="ARBA" id="ARBA00025772"/>
    </source>
</evidence>
<evidence type="ECO:0000256" key="1">
    <source>
        <dbReference type="ARBA" id="ARBA00004377"/>
    </source>
</evidence>
<dbReference type="InterPro" id="IPR022346">
    <property type="entry name" value="T2SS_GspH"/>
</dbReference>
<dbReference type="InterPro" id="IPR012902">
    <property type="entry name" value="N_methyl_site"/>
</dbReference>
<dbReference type="SUPFAM" id="SSF54523">
    <property type="entry name" value="Pili subunits"/>
    <property type="match status" value="1"/>
</dbReference>
<dbReference type="GO" id="GO:0015628">
    <property type="term" value="P:protein secretion by the type II secretion system"/>
    <property type="evidence" value="ECO:0007669"/>
    <property type="project" value="InterPro"/>
</dbReference>
<gene>
    <name evidence="12" type="ORF">B1806_06865</name>
</gene>
<evidence type="ECO:0000256" key="7">
    <source>
        <dbReference type="ARBA" id="ARBA00022989"/>
    </source>
</evidence>
<proteinExistence type="inferred from homology"/>
<dbReference type="STRING" id="993689.GCA_002077135_01625"/>
<organism evidence="12 13">
    <name type="scientific">Metallibacterium scheffleri</name>
    <dbReference type="NCBI Taxonomy" id="993689"/>
    <lineage>
        <taxon>Bacteria</taxon>
        <taxon>Pseudomonadati</taxon>
        <taxon>Pseudomonadota</taxon>
        <taxon>Gammaproteobacteria</taxon>
        <taxon>Lysobacterales</taxon>
        <taxon>Rhodanobacteraceae</taxon>
        <taxon>Metallibacterium</taxon>
    </lineage>
</organism>
<keyword evidence="7" id="KW-1133">Transmembrane helix</keyword>
<comment type="similarity">
    <text evidence="9">Belongs to the GSP H family.</text>
</comment>
<evidence type="ECO:0000256" key="10">
    <source>
        <dbReference type="ARBA" id="ARBA00030775"/>
    </source>
</evidence>
<evidence type="ECO:0000313" key="12">
    <source>
        <dbReference type="EMBL" id="THD10739.1"/>
    </source>
</evidence>
<keyword evidence="4" id="KW-0488">Methylation</keyword>
<protein>
    <recommendedName>
        <fullName evidence="2">Type II secretion system protein H</fullName>
    </recommendedName>
    <alternativeName>
        <fullName evidence="10">General secretion pathway protein H</fullName>
    </alternativeName>
</protein>
<name>A0A4S3KP69_9GAMM</name>
<feature type="domain" description="General secretion pathway GspH" evidence="11">
    <location>
        <begin position="51"/>
        <end position="173"/>
    </location>
</feature>
<evidence type="ECO:0000256" key="2">
    <source>
        <dbReference type="ARBA" id="ARBA00021549"/>
    </source>
</evidence>
<keyword evidence="13" id="KW-1185">Reference proteome</keyword>
<comment type="caution">
    <text evidence="12">The sequence shown here is derived from an EMBL/GenBank/DDBJ whole genome shotgun (WGS) entry which is preliminary data.</text>
</comment>
<evidence type="ECO:0000256" key="8">
    <source>
        <dbReference type="ARBA" id="ARBA00023136"/>
    </source>
</evidence>
<evidence type="ECO:0000256" key="6">
    <source>
        <dbReference type="ARBA" id="ARBA00022692"/>
    </source>
</evidence>
<keyword evidence="5" id="KW-0997">Cell inner membrane</keyword>
<dbReference type="Pfam" id="PF07963">
    <property type="entry name" value="N_methyl"/>
    <property type="match status" value="1"/>
</dbReference>